<evidence type="ECO:0000313" key="10">
    <source>
        <dbReference type="Proteomes" id="UP000250140"/>
    </source>
</evidence>
<evidence type="ECO:0000256" key="4">
    <source>
        <dbReference type="ARBA" id="ARBA00023163"/>
    </source>
</evidence>
<dbReference type="InterPro" id="IPR022842">
    <property type="entry name" value="RNAP_Rpo3/Rpb3/RPAC1"/>
</dbReference>
<dbReference type="CDD" id="cd07031">
    <property type="entry name" value="RNAP_II_RPB3"/>
    <property type="match status" value="1"/>
</dbReference>
<gene>
    <name evidence="9" type="ORF">AOQ84DRAFT_227880</name>
</gene>
<dbReference type="OrthoDB" id="270173at2759"/>
<dbReference type="GO" id="GO:0046983">
    <property type="term" value="F:protein dimerization activity"/>
    <property type="evidence" value="ECO:0007669"/>
    <property type="project" value="InterPro"/>
</dbReference>
<dbReference type="GO" id="GO:0003899">
    <property type="term" value="F:DNA-directed RNA polymerase activity"/>
    <property type="evidence" value="ECO:0007669"/>
    <property type="project" value="InterPro"/>
</dbReference>
<dbReference type="InterPro" id="IPR050518">
    <property type="entry name" value="Rpo3/RPB3_RNA_Pol_subunit"/>
</dbReference>
<feature type="domain" description="DNA-directed RNA polymerase RpoA/D/Rpb3-type" evidence="8">
    <location>
        <begin position="22"/>
        <end position="267"/>
    </location>
</feature>
<dbReference type="Pfam" id="PF01000">
    <property type="entry name" value="RNA_pol_A_bac"/>
    <property type="match status" value="1"/>
</dbReference>
<sequence>MDPYGAEGGGIEVRFIQADSTRANFLVQNFDLATANSLRRVMLSEVPTMAIDVVEVIDNTSVLADEFICHRLGLIPLNSKNVDDVLYSRDCECEDYCEQCSVILTLNARCTGDEVMKVYARDLIVSEGRPNDEVGTPVITDPEGLGSVIVKLRKNQSVHMKCIAKKGIAKEHAKWAPSAAIGFEYDPSNKLRHLDYWYEEDPKKEWPVDSKNAGIDGVPQDGEPFDFDAVPHRFFFDIETVGGLEPDQIMQQGIKVLQQKLAAVIQELTGNDEANGVDGFGGGQSPQMNGATGYGGPDTGYTTPYGNASVWGGAGNATPYGATPYGGSGHRW</sequence>
<keyword evidence="4" id="KW-0804">Transcription</keyword>
<keyword evidence="10" id="KW-1185">Reference proteome</keyword>
<dbReference type="SMART" id="SM00662">
    <property type="entry name" value="RPOLD"/>
    <property type="match status" value="1"/>
</dbReference>
<dbReference type="NCBIfam" id="NF001988">
    <property type="entry name" value="PRK00783.1"/>
    <property type="match status" value="1"/>
</dbReference>
<dbReference type="Gene3D" id="3.30.1360.10">
    <property type="entry name" value="RNA polymerase, RBP11-like subunit"/>
    <property type="match status" value="1"/>
</dbReference>
<dbReference type="GO" id="GO:0005665">
    <property type="term" value="C:RNA polymerase II, core complex"/>
    <property type="evidence" value="ECO:0007669"/>
    <property type="project" value="TreeGrafter"/>
</dbReference>
<comment type="subcellular location">
    <subcellularLocation>
        <location evidence="1">Nucleus</location>
    </subcellularLocation>
</comment>
<proteinExistence type="inferred from homology"/>
<dbReference type="Proteomes" id="UP000250140">
    <property type="component" value="Unassembled WGS sequence"/>
</dbReference>
<keyword evidence="3" id="KW-0240">DNA-directed RNA polymerase</keyword>
<evidence type="ECO:0000256" key="7">
    <source>
        <dbReference type="ARBA" id="ARBA00072506"/>
    </source>
</evidence>
<organism evidence="9 10">
    <name type="scientific">Glonium stellatum</name>
    <dbReference type="NCBI Taxonomy" id="574774"/>
    <lineage>
        <taxon>Eukaryota</taxon>
        <taxon>Fungi</taxon>
        <taxon>Dikarya</taxon>
        <taxon>Ascomycota</taxon>
        <taxon>Pezizomycotina</taxon>
        <taxon>Dothideomycetes</taxon>
        <taxon>Pleosporomycetidae</taxon>
        <taxon>Gloniales</taxon>
        <taxon>Gloniaceae</taxon>
        <taxon>Glonium</taxon>
    </lineage>
</organism>
<protein>
    <recommendedName>
        <fullName evidence="7">DNA-directed RNA polymerase II subunit RPB3</fullName>
    </recommendedName>
</protein>
<dbReference type="SUPFAM" id="SSF56553">
    <property type="entry name" value="Insert subdomain of RNA polymerase alpha subunit"/>
    <property type="match status" value="1"/>
</dbReference>
<dbReference type="Pfam" id="PF01193">
    <property type="entry name" value="RNA_pol_L"/>
    <property type="match status" value="1"/>
</dbReference>
<dbReference type="InterPro" id="IPR011262">
    <property type="entry name" value="DNA-dir_RNA_pol_insert"/>
</dbReference>
<dbReference type="PANTHER" id="PTHR11800:SF2">
    <property type="entry name" value="DNA-DIRECTED RNA POLYMERASE II SUBUNIT RPB3"/>
    <property type="match status" value="1"/>
</dbReference>
<evidence type="ECO:0000256" key="3">
    <source>
        <dbReference type="ARBA" id="ARBA00022478"/>
    </source>
</evidence>
<dbReference type="Gene3D" id="2.170.120.12">
    <property type="entry name" value="DNA-directed RNA polymerase, insert domain"/>
    <property type="match status" value="1"/>
</dbReference>
<dbReference type="AlphaFoldDB" id="A0A8E2EQT3"/>
<reference evidence="9 10" key="1">
    <citation type="journal article" date="2016" name="Nat. Commun.">
        <title>Ectomycorrhizal ecology is imprinted in the genome of the dominant symbiotic fungus Cenococcum geophilum.</title>
        <authorList>
            <consortium name="DOE Joint Genome Institute"/>
            <person name="Peter M."/>
            <person name="Kohler A."/>
            <person name="Ohm R.A."/>
            <person name="Kuo A."/>
            <person name="Krutzmann J."/>
            <person name="Morin E."/>
            <person name="Arend M."/>
            <person name="Barry K.W."/>
            <person name="Binder M."/>
            <person name="Choi C."/>
            <person name="Clum A."/>
            <person name="Copeland A."/>
            <person name="Grisel N."/>
            <person name="Haridas S."/>
            <person name="Kipfer T."/>
            <person name="LaButti K."/>
            <person name="Lindquist E."/>
            <person name="Lipzen A."/>
            <person name="Maire R."/>
            <person name="Meier B."/>
            <person name="Mihaltcheva S."/>
            <person name="Molinier V."/>
            <person name="Murat C."/>
            <person name="Poggeler S."/>
            <person name="Quandt C.A."/>
            <person name="Sperisen C."/>
            <person name="Tritt A."/>
            <person name="Tisserant E."/>
            <person name="Crous P.W."/>
            <person name="Henrissat B."/>
            <person name="Nehls U."/>
            <person name="Egli S."/>
            <person name="Spatafora J.W."/>
            <person name="Grigoriev I.V."/>
            <person name="Martin F.M."/>
        </authorList>
    </citation>
    <scope>NUCLEOTIDE SEQUENCE [LARGE SCALE GENOMIC DNA]</scope>
    <source>
        <strain evidence="9 10">CBS 207.34</strain>
    </source>
</reference>
<dbReference type="FunFam" id="2.170.120.12:FF:000002">
    <property type="entry name" value="DNA-directed RNA polymerase II subunit RPB3"/>
    <property type="match status" value="1"/>
</dbReference>
<dbReference type="InterPro" id="IPR036643">
    <property type="entry name" value="RNApol_insert_sf"/>
</dbReference>
<evidence type="ECO:0000256" key="5">
    <source>
        <dbReference type="ARBA" id="ARBA00023242"/>
    </source>
</evidence>
<dbReference type="InterPro" id="IPR011263">
    <property type="entry name" value="DNA-dir_RNA_pol_RpoA/D/Rpb3"/>
</dbReference>
<name>A0A8E2EQT3_9PEZI</name>
<dbReference type="EMBL" id="KV750794">
    <property type="protein sequence ID" value="OCL03181.1"/>
    <property type="molecule type" value="Genomic_DNA"/>
</dbReference>
<keyword evidence="5" id="KW-0539">Nucleus</keyword>
<comment type="similarity">
    <text evidence="6">Belongs to the archaeal Rpo3/eukaryotic RPB3 RNA polymerase subunit family.</text>
</comment>
<dbReference type="GO" id="GO:0006366">
    <property type="term" value="P:transcription by RNA polymerase II"/>
    <property type="evidence" value="ECO:0007669"/>
    <property type="project" value="TreeGrafter"/>
</dbReference>
<dbReference type="SUPFAM" id="SSF55257">
    <property type="entry name" value="RBP11-like subunits of RNA polymerase"/>
    <property type="match status" value="1"/>
</dbReference>
<dbReference type="HAMAP" id="MF_00320">
    <property type="entry name" value="RNApol_arch_Rpo3"/>
    <property type="match status" value="1"/>
</dbReference>
<evidence type="ECO:0000256" key="6">
    <source>
        <dbReference type="ARBA" id="ARBA00025804"/>
    </source>
</evidence>
<evidence type="ECO:0000259" key="8">
    <source>
        <dbReference type="SMART" id="SM00662"/>
    </source>
</evidence>
<accession>A0A8E2EQT3</accession>
<dbReference type="PANTHER" id="PTHR11800">
    <property type="entry name" value="DNA-DIRECTED RNA POLYMERASE"/>
    <property type="match status" value="1"/>
</dbReference>
<comment type="subunit">
    <text evidence="2">Component of the RNA polymerase II (Pol II) complex consisting of 12 subunits.</text>
</comment>
<evidence type="ECO:0000256" key="2">
    <source>
        <dbReference type="ARBA" id="ARBA00011730"/>
    </source>
</evidence>
<evidence type="ECO:0000256" key="1">
    <source>
        <dbReference type="ARBA" id="ARBA00004123"/>
    </source>
</evidence>
<dbReference type="InterPro" id="IPR036603">
    <property type="entry name" value="RBP11-like"/>
</dbReference>
<evidence type="ECO:0000313" key="9">
    <source>
        <dbReference type="EMBL" id="OCL03181.1"/>
    </source>
</evidence>